<accession>A0A6J5GYM9</accession>
<gene>
    <name evidence="1" type="ORF">LMG28688_06701</name>
</gene>
<dbReference type="Proteomes" id="UP000494119">
    <property type="component" value="Unassembled WGS sequence"/>
</dbReference>
<keyword evidence="2" id="KW-1185">Reference proteome</keyword>
<dbReference type="EMBL" id="CADIKL010000057">
    <property type="protein sequence ID" value="CAB3808156.1"/>
    <property type="molecule type" value="Genomic_DNA"/>
</dbReference>
<evidence type="ECO:0000313" key="1">
    <source>
        <dbReference type="EMBL" id="CAB3808156.1"/>
    </source>
</evidence>
<organism evidence="1 2">
    <name type="scientific">Paraburkholderia caffeinitolerans</name>
    <dbReference type="NCBI Taxonomy" id="1723730"/>
    <lineage>
        <taxon>Bacteria</taxon>
        <taxon>Pseudomonadati</taxon>
        <taxon>Pseudomonadota</taxon>
        <taxon>Betaproteobacteria</taxon>
        <taxon>Burkholderiales</taxon>
        <taxon>Burkholderiaceae</taxon>
        <taxon>Paraburkholderia</taxon>
    </lineage>
</organism>
<reference evidence="1 2" key="1">
    <citation type="submission" date="2020-04" db="EMBL/GenBank/DDBJ databases">
        <authorList>
            <person name="De Canck E."/>
        </authorList>
    </citation>
    <scope>NUCLEOTIDE SEQUENCE [LARGE SCALE GENOMIC DNA]</scope>
    <source>
        <strain evidence="1 2">LMG 28688</strain>
    </source>
</reference>
<proteinExistence type="predicted"/>
<name>A0A6J5GYM9_9BURK</name>
<dbReference type="AlphaFoldDB" id="A0A6J5GYM9"/>
<evidence type="ECO:0000313" key="2">
    <source>
        <dbReference type="Proteomes" id="UP000494119"/>
    </source>
</evidence>
<protein>
    <submittedName>
        <fullName evidence="1">Uncharacterized protein</fullName>
    </submittedName>
</protein>
<sequence>MALDHGSGDGVPVGNGRYISPAEFLLMAGFLTYRASLAPIDARVAARRVLDAVLGVAAAHGFAHADALESMMASAEKSARVRRLAEQATAAVGDTVAYLQVIRGAGVTLEADP</sequence>
<dbReference type="RefSeq" id="WP_175198141.1">
    <property type="nucleotide sequence ID" value="NZ_CADIKL010000057.1"/>
</dbReference>